<organism evidence="1 2">
    <name type="scientific">Elysia crispata</name>
    <name type="common">lettuce slug</name>
    <dbReference type="NCBI Taxonomy" id="231223"/>
    <lineage>
        <taxon>Eukaryota</taxon>
        <taxon>Metazoa</taxon>
        <taxon>Spiralia</taxon>
        <taxon>Lophotrochozoa</taxon>
        <taxon>Mollusca</taxon>
        <taxon>Gastropoda</taxon>
        <taxon>Heterobranchia</taxon>
        <taxon>Euthyneura</taxon>
        <taxon>Panpulmonata</taxon>
        <taxon>Sacoglossa</taxon>
        <taxon>Placobranchoidea</taxon>
        <taxon>Plakobranchidae</taxon>
        <taxon>Elysia</taxon>
    </lineage>
</organism>
<evidence type="ECO:0000313" key="2">
    <source>
        <dbReference type="Proteomes" id="UP001283361"/>
    </source>
</evidence>
<protein>
    <submittedName>
        <fullName evidence="1">Uncharacterized protein</fullName>
    </submittedName>
</protein>
<dbReference type="Proteomes" id="UP001283361">
    <property type="component" value="Unassembled WGS sequence"/>
</dbReference>
<dbReference type="EMBL" id="JAWDGP010001005">
    <property type="protein sequence ID" value="KAK3795721.1"/>
    <property type="molecule type" value="Genomic_DNA"/>
</dbReference>
<proteinExistence type="predicted"/>
<comment type="caution">
    <text evidence="1">The sequence shown here is derived from an EMBL/GenBank/DDBJ whole genome shotgun (WGS) entry which is preliminary data.</text>
</comment>
<evidence type="ECO:0000313" key="1">
    <source>
        <dbReference type="EMBL" id="KAK3795721.1"/>
    </source>
</evidence>
<gene>
    <name evidence="1" type="ORF">RRG08_014531</name>
</gene>
<sequence>MAVFVVWGPLDTAEEHGDKFVDLNEKGEGGSERYDVIIRLWSQNHIYKAKRYSGVALCDSGHMGSRLLKLTNTDKQIVWGVLSAGQSGNSLIKY</sequence>
<accession>A0AAE1E672</accession>
<dbReference type="AlphaFoldDB" id="A0AAE1E672"/>
<reference evidence="1" key="1">
    <citation type="journal article" date="2023" name="G3 (Bethesda)">
        <title>A reference genome for the long-term kleptoplast-retaining sea slug Elysia crispata morphotype clarki.</title>
        <authorList>
            <person name="Eastman K.E."/>
            <person name="Pendleton A.L."/>
            <person name="Shaikh M.A."/>
            <person name="Suttiyut T."/>
            <person name="Ogas R."/>
            <person name="Tomko P."/>
            <person name="Gavelis G."/>
            <person name="Widhalm J.R."/>
            <person name="Wisecaver J.H."/>
        </authorList>
    </citation>
    <scope>NUCLEOTIDE SEQUENCE</scope>
    <source>
        <strain evidence="1">ECLA1</strain>
    </source>
</reference>
<keyword evidence="2" id="KW-1185">Reference proteome</keyword>
<name>A0AAE1E672_9GAST</name>